<feature type="transmembrane region" description="Helical" evidence="1">
    <location>
        <begin position="145"/>
        <end position="174"/>
    </location>
</feature>
<feature type="transmembrane region" description="Helical" evidence="1">
    <location>
        <begin position="186"/>
        <end position="206"/>
    </location>
</feature>
<feature type="transmembrane region" description="Helical" evidence="1">
    <location>
        <begin position="257"/>
        <end position="277"/>
    </location>
</feature>
<accession>A0ABX0QG46</accession>
<evidence type="ECO:0000256" key="1">
    <source>
        <dbReference type="SAM" id="Phobius"/>
    </source>
</evidence>
<dbReference type="Proteomes" id="UP000606008">
    <property type="component" value="Unassembled WGS sequence"/>
</dbReference>
<gene>
    <name evidence="2" type="ORF">F7231_02650</name>
</gene>
<dbReference type="RefSeq" id="WP_166690810.1">
    <property type="nucleotide sequence ID" value="NZ_WAEL01000001.1"/>
</dbReference>
<comment type="caution">
    <text evidence="2">The sequence shown here is derived from an EMBL/GenBank/DDBJ whole genome shotgun (WGS) entry which is preliminary data.</text>
</comment>
<reference evidence="3" key="2">
    <citation type="submission" date="2023-07" db="EMBL/GenBank/DDBJ databases">
        <authorList>
            <person name="Jung D.-H."/>
        </authorList>
    </citation>
    <scope>NUCLEOTIDE SEQUENCE [LARGE SCALE GENOMIC DNA]</scope>
    <source>
        <strain evidence="3">JA-25</strain>
    </source>
</reference>
<reference evidence="3" key="1">
    <citation type="submission" date="2019-09" db="EMBL/GenBank/DDBJ databases">
        <authorList>
            <person name="Jung D.-H."/>
        </authorList>
    </citation>
    <scope>NUCLEOTIDE SEQUENCE [LARGE SCALE GENOMIC DNA]</scope>
    <source>
        <strain evidence="3">JA-25</strain>
    </source>
</reference>
<evidence type="ECO:0000313" key="3">
    <source>
        <dbReference type="Proteomes" id="UP000606008"/>
    </source>
</evidence>
<evidence type="ECO:0000313" key="2">
    <source>
        <dbReference type="EMBL" id="NID09059.1"/>
    </source>
</evidence>
<protein>
    <submittedName>
        <fullName evidence="2">Uncharacterized protein</fullName>
    </submittedName>
</protein>
<organism evidence="2 3">
    <name type="scientific">Fibrivirga algicola</name>
    <dbReference type="NCBI Taxonomy" id="2950420"/>
    <lineage>
        <taxon>Bacteria</taxon>
        <taxon>Pseudomonadati</taxon>
        <taxon>Bacteroidota</taxon>
        <taxon>Cytophagia</taxon>
        <taxon>Cytophagales</taxon>
        <taxon>Spirosomataceae</taxon>
        <taxon>Fibrivirga</taxon>
    </lineage>
</organism>
<feature type="transmembrane region" description="Helical" evidence="1">
    <location>
        <begin position="218"/>
        <end position="237"/>
    </location>
</feature>
<sequence>MTENSTLQPDEQEKLRELTTQSWNLELAISGVAMFAILQLPDLLDSAFASLRYNFLLNAKGLASLLPPLAYSMIRTALNILFVAFLVNFVMRAFWVGLVGLLAVYPSGIHYDRMPFSTPEIQQRMANELGPLDRYILWLDKRCNIVFALAFQFVFFLIVVSLLYVLSLAFYLIVQPNVPPAVWQNIKIGIGVVVGLFYVAIIVLNLKKVKESPTGARLYYLLTRTTQFFMKILMMGMYRHSSYVTNTFYSHIPQKRFTRTALFFMLAFFVAFFIEYISDQSRNDPRISLFNSRHLYSARVDSLFVDPGAYDNQRPEGEYVNVASIQADVIREPYLRLFIAYPKALDTLLMALAKEPVGLDTLPRLERRQQRGIWSSQQINQFIQLTVNDSVIPRPGLLFGQAGTLQQRGWQTVLVPGNLVTGRNLLRVGIKRPKQANADELIAIPFWYVPEQ</sequence>
<keyword evidence="1" id="KW-0472">Membrane</keyword>
<keyword evidence="1" id="KW-1133">Transmembrane helix</keyword>
<keyword evidence="1" id="KW-0812">Transmembrane</keyword>
<feature type="transmembrane region" description="Helical" evidence="1">
    <location>
        <begin position="80"/>
        <end position="105"/>
    </location>
</feature>
<keyword evidence="3" id="KW-1185">Reference proteome</keyword>
<dbReference type="EMBL" id="WAEL01000001">
    <property type="protein sequence ID" value="NID09059.1"/>
    <property type="molecule type" value="Genomic_DNA"/>
</dbReference>
<proteinExistence type="predicted"/>
<name>A0ABX0QG46_9BACT</name>